<name>A0ACC1QZ17_9HYPO</name>
<dbReference type="EMBL" id="JANAKD010000245">
    <property type="protein sequence ID" value="KAJ3495814.1"/>
    <property type="molecule type" value="Genomic_DNA"/>
</dbReference>
<accession>A0ACC1QZ17</accession>
<protein>
    <submittedName>
        <fullName evidence="1">Uncharacterized protein</fullName>
    </submittedName>
</protein>
<organism evidence="1 2">
    <name type="scientific">Lecanicillium saksenae</name>
    <dbReference type="NCBI Taxonomy" id="468837"/>
    <lineage>
        <taxon>Eukaryota</taxon>
        <taxon>Fungi</taxon>
        <taxon>Dikarya</taxon>
        <taxon>Ascomycota</taxon>
        <taxon>Pezizomycotina</taxon>
        <taxon>Sordariomycetes</taxon>
        <taxon>Hypocreomycetidae</taxon>
        <taxon>Hypocreales</taxon>
        <taxon>Cordycipitaceae</taxon>
        <taxon>Lecanicillium</taxon>
    </lineage>
</organism>
<dbReference type="Proteomes" id="UP001148737">
    <property type="component" value="Unassembled WGS sequence"/>
</dbReference>
<gene>
    <name evidence="1" type="ORF">NLG97_g3120</name>
</gene>
<comment type="caution">
    <text evidence="1">The sequence shown here is derived from an EMBL/GenBank/DDBJ whole genome shotgun (WGS) entry which is preliminary data.</text>
</comment>
<proteinExistence type="predicted"/>
<reference evidence="1" key="1">
    <citation type="submission" date="2022-07" db="EMBL/GenBank/DDBJ databases">
        <title>Genome Sequence of Lecanicillium saksenae.</title>
        <authorList>
            <person name="Buettner E."/>
        </authorList>
    </citation>
    <scope>NUCLEOTIDE SEQUENCE</scope>
    <source>
        <strain evidence="1">VT-O1</strain>
    </source>
</reference>
<evidence type="ECO:0000313" key="1">
    <source>
        <dbReference type="EMBL" id="KAJ3495814.1"/>
    </source>
</evidence>
<sequence>MGEAKELETAQNIPRTEAEDIAETSAEEEDEEEEDDETVVKGMTTPQEPVRARVYFKRTVRRVKRNFWCEVLENIKEPDDVYRVTRWLKPRQRISPAPIQVDGQVYSTNKEKARALGQAKLTRRTADDDIADPWLYPVVSAAEIPFDDRITLEETRFGLLSTGNTSPGTDGVTTDILRGLWPTIGQLVTDIYCPSTLRKAEVVMIPKPNKRNLTDPSAWRPISLLSCLSNGLERIIAKRMSNLAIKHDILHHNQAGALPQLNAIAEAVELLLGIPQGSPLSPILYLLAAASLYQLEGATHRYGYADDTATLFEGDTLEETTAQANAAIAAMEKWGRAEGFAFDVQTTEVMHFTRRRYTVTHTI</sequence>
<evidence type="ECO:0000313" key="2">
    <source>
        <dbReference type="Proteomes" id="UP001148737"/>
    </source>
</evidence>
<keyword evidence="2" id="KW-1185">Reference proteome</keyword>